<gene>
    <name evidence="1" type="ORF">V7S43_012915</name>
</gene>
<dbReference type="AlphaFoldDB" id="A0ABD3F760"/>
<organism evidence="1 2">
    <name type="scientific">Phytophthora oleae</name>
    <dbReference type="NCBI Taxonomy" id="2107226"/>
    <lineage>
        <taxon>Eukaryota</taxon>
        <taxon>Sar</taxon>
        <taxon>Stramenopiles</taxon>
        <taxon>Oomycota</taxon>
        <taxon>Peronosporomycetes</taxon>
        <taxon>Peronosporales</taxon>
        <taxon>Peronosporaceae</taxon>
        <taxon>Phytophthora</taxon>
    </lineage>
</organism>
<evidence type="ECO:0000313" key="2">
    <source>
        <dbReference type="Proteomes" id="UP001632037"/>
    </source>
</evidence>
<comment type="caution">
    <text evidence="1">The sequence shown here is derived from an EMBL/GenBank/DDBJ whole genome shotgun (WGS) entry which is preliminary data.</text>
</comment>
<dbReference type="Proteomes" id="UP001632037">
    <property type="component" value="Unassembled WGS sequence"/>
</dbReference>
<accession>A0ABD3F760</accession>
<keyword evidence="2" id="KW-1185">Reference proteome</keyword>
<protein>
    <submittedName>
        <fullName evidence="1">Uncharacterized protein</fullName>
    </submittedName>
</protein>
<reference evidence="1 2" key="1">
    <citation type="submission" date="2024-09" db="EMBL/GenBank/DDBJ databases">
        <title>Genome sequencing and assembly of Phytophthora oleae, isolate VK10A, causative agent of rot of olive drupes.</title>
        <authorList>
            <person name="Conti Taguali S."/>
            <person name="Riolo M."/>
            <person name="La Spada F."/>
            <person name="Cacciola S.O."/>
            <person name="Dionisio G."/>
        </authorList>
    </citation>
    <scope>NUCLEOTIDE SEQUENCE [LARGE SCALE GENOMIC DNA]</scope>
    <source>
        <strain evidence="1 2">VK10A</strain>
    </source>
</reference>
<sequence>MKFFKTLFRKNSRDNVDQAANVSTGTLPPIDMTRTTCPIVSAGNGDKKPKVGKLMLYMLLSDI</sequence>
<dbReference type="EMBL" id="JBIMZQ010000033">
    <property type="protein sequence ID" value="KAL3662114.1"/>
    <property type="molecule type" value="Genomic_DNA"/>
</dbReference>
<name>A0ABD3F760_9STRA</name>
<evidence type="ECO:0000313" key="1">
    <source>
        <dbReference type="EMBL" id="KAL3662114.1"/>
    </source>
</evidence>
<proteinExistence type="predicted"/>